<reference evidence="2 3" key="1">
    <citation type="submission" date="2021-01" db="EMBL/GenBank/DDBJ databases">
        <title>Streptomyces acididurans sp. nov., isolated from a peat swamp forest soil.</title>
        <authorList>
            <person name="Chantavorakit T."/>
            <person name="Duangmal K."/>
        </authorList>
    </citation>
    <scope>NUCLEOTIDE SEQUENCE [LARGE SCALE GENOMIC DNA]</scope>
    <source>
        <strain evidence="2 3">KK5PA1</strain>
    </source>
</reference>
<dbReference type="Pfam" id="PF19934">
    <property type="entry name" value="DUF6397"/>
    <property type="match status" value="1"/>
</dbReference>
<dbReference type="RefSeq" id="WP_205359394.1">
    <property type="nucleotide sequence ID" value="NZ_JADKYB010000013.1"/>
</dbReference>
<feature type="compositionally biased region" description="Gly residues" evidence="1">
    <location>
        <begin position="391"/>
        <end position="402"/>
    </location>
</feature>
<evidence type="ECO:0000313" key="3">
    <source>
        <dbReference type="Proteomes" id="UP000749040"/>
    </source>
</evidence>
<feature type="region of interest" description="Disordered" evidence="1">
    <location>
        <begin position="359"/>
        <end position="458"/>
    </location>
</feature>
<organism evidence="2 3">
    <name type="scientific">Actinacidiphila acididurans</name>
    <dbReference type="NCBI Taxonomy" id="2784346"/>
    <lineage>
        <taxon>Bacteria</taxon>
        <taxon>Bacillati</taxon>
        <taxon>Actinomycetota</taxon>
        <taxon>Actinomycetes</taxon>
        <taxon>Kitasatosporales</taxon>
        <taxon>Streptomycetaceae</taxon>
        <taxon>Actinacidiphila</taxon>
    </lineage>
</organism>
<accession>A0ABS2TZZ4</accession>
<feature type="compositionally biased region" description="Low complexity" evidence="1">
    <location>
        <begin position="376"/>
        <end position="387"/>
    </location>
</feature>
<evidence type="ECO:0000256" key="1">
    <source>
        <dbReference type="SAM" id="MobiDB-lite"/>
    </source>
</evidence>
<feature type="compositionally biased region" description="Pro residues" evidence="1">
    <location>
        <begin position="361"/>
        <end position="375"/>
    </location>
</feature>
<feature type="region of interest" description="Disordered" evidence="1">
    <location>
        <begin position="1"/>
        <end position="60"/>
    </location>
</feature>
<keyword evidence="3" id="KW-1185">Reference proteome</keyword>
<feature type="compositionally biased region" description="Low complexity" evidence="1">
    <location>
        <begin position="12"/>
        <end position="48"/>
    </location>
</feature>
<dbReference type="InterPro" id="IPR045652">
    <property type="entry name" value="DUF6397"/>
</dbReference>
<feature type="region of interest" description="Disordered" evidence="1">
    <location>
        <begin position="304"/>
        <end position="347"/>
    </location>
</feature>
<evidence type="ECO:0000313" key="2">
    <source>
        <dbReference type="EMBL" id="MBM9507533.1"/>
    </source>
</evidence>
<feature type="compositionally biased region" description="Basic residues" evidence="1">
    <location>
        <begin position="410"/>
        <end position="421"/>
    </location>
</feature>
<protein>
    <recommendedName>
        <fullName evidence="4">DNA-binding protein</fullName>
    </recommendedName>
</protein>
<dbReference type="Proteomes" id="UP000749040">
    <property type="component" value="Unassembled WGS sequence"/>
</dbReference>
<name>A0ABS2TZZ4_9ACTN</name>
<proteinExistence type="predicted"/>
<feature type="compositionally biased region" description="Pro residues" evidence="1">
    <location>
        <begin position="333"/>
        <end position="347"/>
    </location>
</feature>
<dbReference type="EMBL" id="JADKYB010000013">
    <property type="protein sequence ID" value="MBM9507533.1"/>
    <property type="molecule type" value="Genomic_DNA"/>
</dbReference>
<comment type="caution">
    <text evidence="2">The sequence shown here is derived from an EMBL/GenBank/DDBJ whole genome shotgun (WGS) entry which is preliminary data.</text>
</comment>
<sequence>MPKTKDNRRQRTTTAGAARQARAAASGTRTKSGAGAGSTASSAGTGRSAGKKRAAGARRVATAERVDGELLTLSRARDELGLDYDEFDVAVQLGEVPTVVCGPGLWKVAAADVARLRDAEGPPKDLLDRIHLVSGGEAARMIGIGRERFVKLARTGHVRPVRWYVNRYRALVWMYPAREVVEFAEGHRTLLAGRLPQALRDAVEAGEDQRPRGWRERRVGQLVRDAWDAWDEAAVWAALLHPELVNEAVPDAGERAHLRRLRGALPPGRTGPAEPELVRRLTTADHPDEIATALRALTESLTRARALPPDSDQAAVPPDRAAEPAATDGVTPHPAPRPSPAAFPALGVPPAPGALSLPPVRSVPPVPPVPPPPGRPSGEAGPAATGPQGPGPGRSGTVGSGPGRPETGRRRGLRQLLRGRRSAADLAEEPLLHHGHQKPPLTVEDLAAGQPAGAGRDG</sequence>
<evidence type="ECO:0008006" key="4">
    <source>
        <dbReference type="Google" id="ProtNLM"/>
    </source>
</evidence>
<gene>
    <name evidence="2" type="ORF">ITX44_23925</name>
</gene>